<dbReference type="Proteomes" id="UP000766336">
    <property type="component" value="Unassembled WGS sequence"/>
</dbReference>
<keyword evidence="2" id="KW-0862">Zinc</keyword>
<keyword evidence="2" id="KW-0863">Zinc-finger</keyword>
<feature type="domain" description="Zinc finger CHCC-type" evidence="1">
    <location>
        <begin position="28"/>
        <end position="62"/>
    </location>
</feature>
<name>A0ABS5Q7V7_9PROT</name>
<evidence type="ECO:0000313" key="3">
    <source>
        <dbReference type="Proteomes" id="UP000766336"/>
    </source>
</evidence>
<keyword evidence="2" id="KW-0479">Metal-binding</keyword>
<evidence type="ECO:0000259" key="1">
    <source>
        <dbReference type="Pfam" id="PF10276"/>
    </source>
</evidence>
<dbReference type="EMBL" id="JAHCDA010000001">
    <property type="protein sequence ID" value="MBS7809559.1"/>
    <property type="molecule type" value="Genomic_DNA"/>
</dbReference>
<evidence type="ECO:0000313" key="2">
    <source>
        <dbReference type="EMBL" id="MBS7809559.1"/>
    </source>
</evidence>
<accession>A0ABS5Q7V7</accession>
<dbReference type="Pfam" id="PF10276">
    <property type="entry name" value="zf-CHCC"/>
    <property type="match status" value="1"/>
</dbReference>
<gene>
    <name evidence="2" type="ORF">KHU32_01330</name>
</gene>
<dbReference type="GO" id="GO:0008270">
    <property type="term" value="F:zinc ion binding"/>
    <property type="evidence" value="ECO:0007669"/>
    <property type="project" value="UniProtKB-KW"/>
</dbReference>
<dbReference type="InterPro" id="IPR019401">
    <property type="entry name" value="Znf_CHCC"/>
</dbReference>
<keyword evidence="3" id="KW-1185">Reference proteome</keyword>
<proteinExistence type="predicted"/>
<comment type="caution">
    <text evidence="2">The sequence shown here is derived from an EMBL/GenBank/DDBJ whole genome shotgun (WGS) entry which is preliminary data.</text>
</comment>
<sequence>MRDPQMTGYAPLLTPGVTPEDVIPVESRKIGCDGGDGPLGHPLVYLRIEDRQVTCPYCSRTYRLKEGAGDDGHH</sequence>
<dbReference type="RefSeq" id="WP_213668250.1">
    <property type="nucleotide sequence ID" value="NZ_JAHCDA010000001.1"/>
</dbReference>
<protein>
    <submittedName>
        <fullName evidence="2">Zinc-finger domain-containing protein</fullName>
    </submittedName>
</protein>
<organism evidence="2 3">
    <name type="scientific">Roseococcus pinisoli</name>
    <dbReference type="NCBI Taxonomy" id="2835040"/>
    <lineage>
        <taxon>Bacteria</taxon>
        <taxon>Pseudomonadati</taxon>
        <taxon>Pseudomonadota</taxon>
        <taxon>Alphaproteobacteria</taxon>
        <taxon>Acetobacterales</taxon>
        <taxon>Roseomonadaceae</taxon>
        <taxon>Roseococcus</taxon>
    </lineage>
</organism>
<dbReference type="Gene3D" id="2.60.260.40">
    <property type="entry name" value="q5lls5 like domains"/>
    <property type="match status" value="1"/>
</dbReference>
<reference evidence="2 3" key="1">
    <citation type="submission" date="2021-05" db="EMBL/GenBank/DDBJ databases">
        <title>Roseococcus sp. XZZS9, whole genome shotgun sequencing project.</title>
        <authorList>
            <person name="Zhao G."/>
            <person name="Shen L."/>
        </authorList>
    </citation>
    <scope>NUCLEOTIDE SEQUENCE [LARGE SCALE GENOMIC DNA]</scope>
    <source>
        <strain evidence="2 3">XZZS9</strain>
    </source>
</reference>